<accession>A0ABQ5I9I7</accession>
<dbReference type="SUPFAM" id="SSF56672">
    <property type="entry name" value="DNA/RNA polymerases"/>
    <property type="match status" value="1"/>
</dbReference>
<feature type="domain" description="Integrase catalytic" evidence="2">
    <location>
        <begin position="1"/>
        <end position="83"/>
    </location>
</feature>
<protein>
    <submittedName>
        <fullName evidence="3">Ribonuclease H-like domain-containing protein</fullName>
    </submittedName>
</protein>
<evidence type="ECO:0000313" key="4">
    <source>
        <dbReference type="Proteomes" id="UP001151760"/>
    </source>
</evidence>
<dbReference type="Proteomes" id="UP001151760">
    <property type="component" value="Unassembled WGS sequence"/>
</dbReference>
<reference evidence="3" key="1">
    <citation type="journal article" date="2022" name="Int. J. Mol. Sci.">
        <title>Draft Genome of Tanacetum Coccineum: Genomic Comparison of Closely Related Tanacetum-Family Plants.</title>
        <authorList>
            <person name="Yamashiro T."/>
            <person name="Shiraishi A."/>
            <person name="Nakayama K."/>
            <person name="Satake H."/>
        </authorList>
    </citation>
    <scope>NUCLEOTIDE SEQUENCE</scope>
</reference>
<feature type="compositionally biased region" description="Basic and acidic residues" evidence="1">
    <location>
        <begin position="236"/>
        <end position="253"/>
    </location>
</feature>
<keyword evidence="4" id="KW-1185">Reference proteome</keyword>
<dbReference type="Pfam" id="PF07727">
    <property type="entry name" value="RVT_2"/>
    <property type="match status" value="1"/>
</dbReference>
<dbReference type="InterPro" id="IPR043502">
    <property type="entry name" value="DNA/RNA_pol_sf"/>
</dbReference>
<reference evidence="3" key="2">
    <citation type="submission" date="2022-01" db="EMBL/GenBank/DDBJ databases">
        <authorList>
            <person name="Yamashiro T."/>
            <person name="Shiraishi A."/>
            <person name="Satake H."/>
            <person name="Nakayama K."/>
        </authorList>
    </citation>
    <scope>NUCLEOTIDE SEQUENCE</scope>
</reference>
<proteinExistence type="predicted"/>
<name>A0ABQ5I9I7_9ASTR</name>
<feature type="region of interest" description="Disordered" evidence="1">
    <location>
        <begin position="222"/>
        <end position="261"/>
    </location>
</feature>
<dbReference type="InterPro" id="IPR001584">
    <property type="entry name" value="Integrase_cat-core"/>
</dbReference>
<dbReference type="Gene3D" id="3.30.420.10">
    <property type="entry name" value="Ribonuclease H-like superfamily/Ribonuclease H"/>
    <property type="match status" value="1"/>
</dbReference>
<dbReference type="Pfam" id="PF25597">
    <property type="entry name" value="SH3_retrovirus"/>
    <property type="match status" value="1"/>
</dbReference>
<comment type="caution">
    <text evidence="3">The sequence shown here is derived from an EMBL/GenBank/DDBJ whole genome shotgun (WGS) entry which is preliminary data.</text>
</comment>
<dbReference type="SUPFAM" id="SSF53098">
    <property type="entry name" value="Ribonuclease H-like"/>
    <property type="match status" value="1"/>
</dbReference>
<dbReference type="PANTHER" id="PTHR11439:SF495">
    <property type="entry name" value="REVERSE TRANSCRIPTASE, RNA-DEPENDENT DNA POLYMERASE-RELATED"/>
    <property type="match status" value="1"/>
</dbReference>
<evidence type="ECO:0000256" key="1">
    <source>
        <dbReference type="SAM" id="MobiDB-lite"/>
    </source>
</evidence>
<evidence type="ECO:0000259" key="2">
    <source>
        <dbReference type="PROSITE" id="PS50994"/>
    </source>
</evidence>
<gene>
    <name evidence="3" type="ORF">Tco_1091882</name>
</gene>
<evidence type="ECO:0000313" key="3">
    <source>
        <dbReference type="EMBL" id="GJT96364.1"/>
    </source>
</evidence>
<dbReference type="InterPro" id="IPR057670">
    <property type="entry name" value="SH3_retrovirus"/>
</dbReference>
<dbReference type="PROSITE" id="PS50994">
    <property type="entry name" value="INTEGRASE"/>
    <property type="match status" value="1"/>
</dbReference>
<feature type="compositionally biased region" description="Polar residues" evidence="1">
    <location>
        <begin position="222"/>
        <end position="235"/>
    </location>
</feature>
<dbReference type="CDD" id="cd09272">
    <property type="entry name" value="RNase_HI_RT_Ty1"/>
    <property type="match status" value="1"/>
</dbReference>
<dbReference type="InterPro" id="IPR012337">
    <property type="entry name" value="RNaseH-like_sf"/>
</dbReference>
<dbReference type="EMBL" id="BQNB010020474">
    <property type="protein sequence ID" value="GJT96364.1"/>
    <property type="molecule type" value="Genomic_DNA"/>
</dbReference>
<dbReference type="InterPro" id="IPR013103">
    <property type="entry name" value="RVT_2"/>
</dbReference>
<dbReference type="PANTHER" id="PTHR11439">
    <property type="entry name" value="GAG-POL-RELATED RETROTRANSPOSON"/>
    <property type="match status" value="1"/>
</dbReference>
<sequence length="729" mass="82787">MSEFCEKKGIKREFSVARAPQQNGVTERRNRTPIEAARTMLADYKLPTTFYAETFNTACYVQNRVLVVKSYNKTPYELFRGRTPALSFMRPFGCHVTILITFDHLGKFDGKSGEGFFIGYSLNSKAFKAYNIRTRKVEENLHVRFLKDKPIITGAGPKWLFDIDVQTESINYVLVVAGTNSNDSEGTKESIGASHSSKEIGSCQDCILMPLWKDGILFDSSSKNASNDEPQPSNDNGKKDDNSEIDNQKRPEKISSTPNTRIHKDHSLAQVIGDIQSSVQTRRMINEQGFISDVYKGKSHEDLHNCLFACFLSQEEPKKRGQIDKTLFIKKIKGDILLVQVYLDDIIFGSTKKVLCTQFEKLMHKKFQICSMGELTFFLGLQVTQKDDGIFISQDKSMIGSLMYLTTSRPDIMFVVYACARFQVTPKVSHLHAVKRIFRYLKGQPKLGVWYLRDSPFDLEDFLDNDYTGASLDRTSTAGGCQFLGKRLISWQCKKQTVVANSTTKVEYVAAANCWGQVLWIQNQMLDYGFNFMNTKIYIDNESTICIVKNPVFHSKTKHIEIRHHFIRDSYEKKLIQVIKIHTDHNVADLLTKAFDVSRKSKRTTEISQSIGSIPLVTYETIIKEWEDRMERAATIASSLEAEQDSGNINRNQVMATLNESFPQGTDSGSGPRCQDTILGVVEAQTRLDNQSIERDRLIGIGFVLNFMKFISFTFGDKEMISVIEAVSR</sequence>
<organism evidence="3 4">
    <name type="scientific">Tanacetum coccineum</name>
    <dbReference type="NCBI Taxonomy" id="301880"/>
    <lineage>
        <taxon>Eukaryota</taxon>
        <taxon>Viridiplantae</taxon>
        <taxon>Streptophyta</taxon>
        <taxon>Embryophyta</taxon>
        <taxon>Tracheophyta</taxon>
        <taxon>Spermatophyta</taxon>
        <taxon>Magnoliopsida</taxon>
        <taxon>eudicotyledons</taxon>
        <taxon>Gunneridae</taxon>
        <taxon>Pentapetalae</taxon>
        <taxon>asterids</taxon>
        <taxon>campanulids</taxon>
        <taxon>Asterales</taxon>
        <taxon>Asteraceae</taxon>
        <taxon>Asteroideae</taxon>
        <taxon>Anthemideae</taxon>
        <taxon>Anthemidinae</taxon>
        <taxon>Tanacetum</taxon>
    </lineage>
</organism>
<dbReference type="InterPro" id="IPR036397">
    <property type="entry name" value="RNaseH_sf"/>
</dbReference>